<dbReference type="PANTHER" id="PTHR21274">
    <property type="entry name" value="MECKELIN"/>
    <property type="match status" value="1"/>
</dbReference>
<dbReference type="InterPro" id="IPR009030">
    <property type="entry name" value="Growth_fac_rcpt_cys_sf"/>
</dbReference>
<dbReference type="InterPro" id="IPR019170">
    <property type="entry name" value="Meckelin"/>
</dbReference>
<dbReference type="GO" id="GO:0036038">
    <property type="term" value="C:MKS complex"/>
    <property type="evidence" value="ECO:0007669"/>
    <property type="project" value="InterPro"/>
</dbReference>
<dbReference type="EMBL" id="CATOUU010001169">
    <property type="protein sequence ID" value="CAI9975463.1"/>
    <property type="molecule type" value="Genomic_DNA"/>
</dbReference>
<dbReference type="SMART" id="SM01411">
    <property type="entry name" value="Ephrin_rec_like"/>
    <property type="match status" value="14"/>
</dbReference>
<gene>
    <name evidence="1" type="ORF">HINF_LOCUS63108</name>
    <name evidence="2" type="ORF">HINF_LOCUS9493</name>
</gene>
<sequence>MQIILIAALLQSKQCTQNYTLVDQECICLLNIEYDNFCINNCKDIGLSFDKQQLKTCTFCQHTFENNGESYCFDRMREKKVTFNFDCGKFMRPNPADVSSCICIDNSFELDQSSPGTCKCSFGTYYNTYFNLCMKCTGNLAVDATNSYCLCDSVLQYYSHKSRNCYNCPNLSTKITSTNVCQCTQSNRYYFNADAQSCVLCPSGQIVSSSYNSCVCSSGVMTKNGCQLCALQSSRVDNYCQCSSYLEGWSFNNNTCNSCLSNQWSSLRSSARYLCMCLVANQYQLNTDCIDCPSRSYPSADKQTCICNDANTYFDTTSKTCEPCNSNSYVSNNKCYCNRDSYNKSSAIAPICYLCPSGATSNDMQTSCRCLNGQTYNQTTNSCPPTCSSNEIFDDISNTCKCKPDYINVSSQCFQCPGGASVSADQSYCVCSYGQFFNTTSMACQTCPMGATASNNICSCPLNSFLKSDRCVPCPVGGTSTPPNIVCVCNPGTFIISLEICKVCSANSVMDGVTFECICNGNAYLSNGVCIPCPADALNNPAKTSCVCSNSQARFDALSNTCVMCPSGANLDANQKCVCSAPNSIVQNNVCTPCSANSHPADDLSACVCDANFIDYLGTCKECPSGSTPINYQTICSCPAKNIFDYQTMACQTCPAGATVEYNECKCPVNNFNYSNVCTPCPDGATSSAPYSTCICPNSGNFVLNPPQCIACPASSVLNTTSKICVCSGNLYMKSGSCLSCPMDAAPNSTKTSCVCNTNTFRFDSVSNSCVACPTNAFPDSNQKCICQAANSYVLNNVCTPCTANSKPTIDQTSCTCDSIYINVSGVCKQCPAGSGPVAGKLFCSCPQSNQIFDTQSMTCQPCPTFATVVSNQCVCPNNFYVKLGVCVTCPPHATSVAPYSTCTCPNSETFVPSLGICKTCPLDSTLNLVTGVCTCNGNRFMKEGVCVACPSDSVNNADKTSCTCNLNNYRFDSASAKCLACPSGAFQDSNQVCVCQTANSFVLSGVCTPCPAASSPSSDLASCICTFSTQFFKVDQKACLPCPAGGTASSAGNSCICGSDQYVVNNTCTTCVGQAALKEDKSTCVCTLNTQYFSPVDNVCLNCPSGATTSPGGVCLCPNANDFMTPAACVPCPMYTSPSSDRTYCICSWNAYFDRDRVSCISCWAHSTVSNNICVCDSGYFKSASKCAACPIGSQVTGDGLSCSCSNGLGFDPLRVLCYSCPAGTSLSQNACLCSGSQYYFSGSCLSCPSGASLKVDKSSCACTDASKFFDAKSNSCRSCPDSSASNGNGQCLCPGDSFLRNEVCFKCPSGTQPNSLKTSCVCVDNQVFNSSSLTCSACLYGATNFNDRCVCDFGFQQIGSVCALCPTSSLPSFSTIQSCTCTVPQFMSEDRTKCQVDDLAAKCSKFIIRRGTKMQYCLDGKTFNNYELDKNIYFDQIEGLHASVFHSVQKMKNVKLNIKSHFNDFITQISLSHYMNASVVSCNISIQAKGNEGSALALSGQVSLNSCQIHFKLDGMVNGLVYNAETIVMNKSSILVECMDPEYYNSKLLAKTASSIRVFDSRLIGVNIKYPFSTCPVAIITRSCVSGLGECQSTCTGVGECS</sequence>
<evidence type="ECO:0000313" key="1">
    <source>
        <dbReference type="EMBL" id="CAI9975463.1"/>
    </source>
</evidence>
<dbReference type="GO" id="GO:0060271">
    <property type="term" value="P:cilium assembly"/>
    <property type="evidence" value="ECO:0007669"/>
    <property type="project" value="InterPro"/>
</dbReference>
<comment type="caution">
    <text evidence="1">The sequence shown here is derived from an EMBL/GenBank/DDBJ whole genome shotgun (WGS) entry which is preliminary data.</text>
</comment>
<protein>
    <submittedName>
        <fullName evidence="1">VSP</fullName>
    </submittedName>
</protein>
<reference evidence="1" key="1">
    <citation type="submission" date="2023-06" db="EMBL/GenBank/DDBJ databases">
        <authorList>
            <person name="Kurt Z."/>
        </authorList>
    </citation>
    <scope>NUCLEOTIDE SEQUENCE</scope>
</reference>
<proteinExistence type="predicted"/>
<keyword evidence="3" id="KW-1185">Reference proteome</keyword>
<evidence type="ECO:0000313" key="3">
    <source>
        <dbReference type="Proteomes" id="UP001642409"/>
    </source>
</evidence>
<name>A0AA86VS74_9EUKA</name>
<dbReference type="SUPFAM" id="SSF57184">
    <property type="entry name" value="Growth factor receptor domain"/>
    <property type="match status" value="4"/>
</dbReference>
<dbReference type="Proteomes" id="UP001642409">
    <property type="component" value="Unassembled WGS sequence"/>
</dbReference>
<dbReference type="PANTHER" id="PTHR21274:SF0">
    <property type="entry name" value="MECKELIN"/>
    <property type="match status" value="1"/>
</dbReference>
<dbReference type="EMBL" id="CAXDID020000020">
    <property type="protein sequence ID" value="CAL5986610.1"/>
    <property type="molecule type" value="Genomic_DNA"/>
</dbReference>
<accession>A0AA86VS74</accession>
<organism evidence="1">
    <name type="scientific">Hexamita inflata</name>
    <dbReference type="NCBI Taxonomy" id="28002"/>
    <lineage>
        <taxon>Eukaryota</taxon>
        <taxon>Metamonada</taxon>
        <taxon>Diplomonadida</taxon>
        <taxon>Hexamitidae</taxon>
        <taxon>Hexamitinae</taxon>
        <taxon>Hexamita</taxon>
    </lineage>
</organism>
<evidence type="ECO:0000313" key="2">
    <source>
        <dbReference type="EMBL" id="CAL5986610.1"/>
    </source>
</evidence>
<reference evidence="2 3" key="2">
    <citation type="submission" date="2024-07" db="EMBL/GenBank/DDBJ databases">
        <authorList>
            <person name="Akdeniz Z."/>
        </authorList>
    </citation>
    <scope>NUCLEOTIDE SEQUENCE [LARGE SCALE GENOMIC DNA]</scope>
</reference>